<dbReference type="AlphaFoldDB" id="A0A2G9I408"/>
<dbReference type="Proteomes" id="UP000231279">
    <property type="component" value="Unassembled WGS sequence"/>
</dbReference>
<evidence type="ECO:0000313" key="8">
    <source>
        <dbReference type="EMBL" id="PIN24496.1"/>
    </source>
</evidence>
<evidence type="ECO:0000256" key="3">
    <source>
        <dbReference type="ARBA" id="ARBA00022723"/>
    </source>
</evidence>
<dbReference type="GO" id="GO:0005737">
    <property type="term" value="C:cytoplasm"/>
    <property type="evidence" value="ECO:0007669"/>
    <property type="project" value="UniProtKB-SubCell"/>
</dbReference>
<organism evidence="8 9">
    <name type="scientific">Handroanthus impetiginosus</name>
    <dbReference type="NCBI Taxonomy" id="429701"/>
    <lineage>
        <taxon>Eukaryota</taxon>
        <taxon>Viridiplantae</taxon>
        <taxon>Streptophyta</taxon>
        <taxon>Embryophyta</taxon>
        <taxon>Tracheophyta</taxon>
        <taxon>Spermatophyta</taxon>
        <taxon>Magnoliopsida</taxon>
        <taxon>eudicotyledons</taxon>
        <taxon>Gunneridae</taxon>
        <taxon>Pentapetalae</taxon>
        <taxon>asterids</taxon>
        <taxon>lamiids</taxon>
        <taxon>Lamiales</taxon>
        <taxon>Bignoniaceae</taxon>
        <taxon>Crescentiina</taxon>
        <taxon>Tabebuia alliance</taxon>
        <taxon>Handroanthus</taxon>
    </lineage>
</organism>
<dbReference type="GO" id="GO:0003700">
    <property type="term" value="F:DNA-binding transcription factor activity"/>
    <property type="evidence" value="ECO:0007669"/>
    <property type="project" value="TreeGrafter"/>
</dbReference>
<evidence type="ECO:0000256" key="6">
    <source>
        <dbReference type="SAM" id="MobiDB-lite"/>
    </source>
</evidence>
<dbReference type="GO" id="GO:0005634">
    <property type="term" value="C:nucleus"/>
    <property type="evidence" value="ECO:0007669"/>
    <property type="project" value="TreeGrafter"/>
</dbReference>
<dbReference type="PANTHER" id="PTHR31948">
    <property type="entry name" value="ZINC-FINGER HOMEODOMAIN PROTEIN 2"/>
    <property type="match status" value="1"/>
</dbReference>
<dbReference type="GO" id="GO:0050793">
    <property type="term" value="P:regulation of developmental process"/>
    <property type="evidence" value="ECO:0007669"/>
    <property type="project" value="TreeGrafter"/>
</dbReference>
<dbReference type="GO" id="GO:0000976">
    <property type="term" value="F:transcription cis-regulatory region binding"/>
    <property type="evidence" value="ECO:0007669"/>
    <property type="project" value="TreeGrafter"/>
</dbReference>
<protein>
    <recommendedName>
        <fullName evidence="7">ZF-HD dimerization-type domain-containing protein</fullName>
    </recommendedName>
</protein>
<keyword evidence="3" id="KW-0479">Metal-binding</keyword>
<dbReference type="STRING" id="429701.A0A2G9I408"/>
<reference evidence="9" key="1">
    <citation type="journal article" date="2018" name="Gigascience">
        <title>Genome assembly of the Pink Ipe (Handroanthus impetiginosus, Bignoniaceae), a highly valued, ecologically keystone Neotropical timber forest tree.</title>
        <authorList>
            <person name="Silva-Junior O.B."/>
            <person name="Grattapaglia D."/>
            <person name="Novaes E."/>
            <person name="Collevatti R.G."/>
        </authorList>
    </citation>
    <scope>NUCLEOTIDE SEQUENCE [LARGE SCALE GENOMIC DNA]</scope>
    <source>
        <strain evidence="9">cv. UFG-1</strain>
    </source>
</reference>
<comment type="subcellular location">
    <subcellularLocation>
        <location evidence="1">Cytoplasm</location>
    </subcellularLocation>
</comment>
<keyword evidence="9" id="KW-1185">Reference proteome</keyword>
<dbReference type="GO" id="GO:0008270">
    <property type="term" value="F:zinc ion binding"/>
    <property type="evidence" value="ECO:0007669"/>
    <property type="project" value="UniProtKB-KW"/>
</dbReference>
<evidence type="ECO:0000256" key="2">
    <source>
        <dbReference type="ARBA" id="ARBA00022490"/>
    </source>
</evidence>
<evidence type="ECO:0000256" key="4">
    <source>
        <dbReference type="ARBA" id="ARBA00022771"/>
    </source>
</evidence>
<dbReference type="NCBIfam" id="TIGR01566">
    <property type="entry name" value="ZF_HD_prot_N"/>
    <property type="match status" value="1"/>
</dbReference>
<accession>A0A2G9I408</accession>
<comment type="caution">
    <text evidence="8">The sequence shown here is derived from an EMBL/GenBank/DDBJ whole genome shotgun (WGS) entry which is preliminary data.</text>
</comment>
<gene>
    <name evidence="8" type="ORF">CDL12_02784</name>
</gene>
<dbReference type="OrthoDB" id="682018at2759"/>
<name>A0A2G9I408_9LAMI</name>
<keyword evidence="5" id="KW-0862">Zinc</keyword>
<evidence type="ECO:0000313" key="9">
    <source>
        <dbReference type="Proteomes" id="UP000231279"/>
    </source>
</evidence>
<dbReference type="Pfam" id="PF04770">
    <property type="entry name" value="ZF-HD_dimer"/>
    <property type="match status" value="1"/>
</dbReference>
<evidence type="ECO:0000256" key="1">
    <source>
        <dbReference type="ARBA" id="ARBA00004496"/>
    </source>
</evidence>
<evidence type="ECO:0000259" key="7">
    <source>
        <dbReference type="PROSITE" id="PS51523"/>
    </source>
</evidence>
<sequence>MKKRQVVLKRDDQFSRNTPNSSFTVRTVRYGECQKNHAANVGGYAVDGCREFMPSGEDGTSGALTCAACGCHRNFHRREVAASEVVCDCSTSPNENNT</sequence>
<proteinExistence type="predicted"/>
<evidence type="ECO:0000256" key="5">
    <source>
        <dbReference type="ARBA" id="ARBA00022833"/>
    </source>
</evidence>
<feature type="domain" description="ZF-HD dimerization-type" evidence="7">
    <location>
        <begin position="30"/>
        <end position="79"/>
    </location>
</feature>
<feature type="region of interest" description="Disordered" evidence="6">
    <location>
        <begin position="1"/>
        <end position="20"/>
    </location>
</feature>
<keyword evidence="2" id="KW-0963">Cytoplasm</keyword>
<dbReference type="PROSITE" id="PS51523">
    <property type="entry name" value="ZF_HD_DIMER"/>
    <property type="match status" value="1"/>
</dbReference>
<dbReference type="InterPro" id="IPR006456">
    <property type="entry name" value="ZF_HD_homeobox_Cys/His_dimer"/>
</dbReference>
<dbReference type="PANTHER" id="PTHR31948:SF162">
    <property type="entry name" value="MINI ZINC FINGER PROTEIN 2"/>
    <property type="match status" value="1"/>
</dbReference>
<dbReference type="EMBL" id="NKXS01000410">
    <property type="protein sequence ID" value="PIN24496.1"/>
    <property type="molecule type" value="Genomic_DNA"/>
</dbReference>
<keyword evidence="4" id="KW-0863">Zinc-finger</keyword>